<dbReference type="Proteomes" id="UP000075420">
    <property type="component" value="Unassembled WGS sequence"/>
</dbReference>
<name>A0A150P031_SORCE</name>
<dbReference type="EMBL" id="JELY01003548">
    <property type="protein sequence ID" value="KYF48055.1"/>
    <property type="molecule type" value="Genomic_DNA"/>
</dbReference>
<protein>
    <submittedName>
        <fullName evidence="1">Uncharacterized protein</fullName>
    </submittedName>
</protein>
<comment type="caution">
    <text evidence="1">The sequence shown here is derived from an EMBL/GenBank/DDBJ whole genome shotgun (WGS) entry which is preliminary data.</text>
</comment>
<dbReference type="AlphaFoldDB" id="A0A150P031"/>
<gene>
    <name evidence="1" type="ORF">BE08_29950</name>
</gene>
<accession>A0A150P031</accession>
<sequence length="217" mass="23100">MGATMQILGFEFELPAELRVENISSAGAGSCIDIVGKNAGSLAAALAEQAVAVGFSESKQEAGRVKLERGEQRLLLVHDAEGLTIQTYDPTTLPRARFDGSAVLLGDLRFECGAASIAPLRETYLHDKHLRSGAWRLSGVSAPEVVERVLDTAATGKALKRGAVFGPPRGGEEVWSGEAYSKVELVKVHATVESGVVLLEIDLIDNRGHIGRKPSEQ</sequence>
<evidence type="ECO:0000313" key="1">
    <source>
        <dbReference type="EMBL" id="KYF48055.1"/>
    </source>
</evidence>
<reference evidence="1 2" key="1">
    <citation type="submission" date="2014-02" db="EMBL/GenBank/DDBJ databases">
        <title>The small core and large imbalanced accessory genome model reveals a collaborative survival strategy of Sorangium cellulosum strains in nature.</title>
        <authorList>
            <person name="Han K."/>
            <person name="Peng R."/>
            <person name="Blom J."/>
            <person name="Li Y.-Z."/>
        </authorList>
    </citation>
    <scope>NUCLEOTIDE SEQUENCE [LARGE SCALE GENOMIC DNA]</scope>
    <source>
        <strain evidence="1 2">So0157-25</strain>
    </source>
</reference>
<organism evidence="1 2">
    <name type="scientific">Sorangium cellulosum</name>
    <name type="common">Polyangium cellulosum</name>
    <dbReference type="NCBI Taxonomy" id="56"/>
    <lineage>
        <taxon>Bacteria</taxon>
        <taxon>Pseudomonadati</taxon>
        <taxon>Myxococcota</taxon>
        <taxon>Polyangia</taxon>
        <taxon>Polyangiales</taxon>
        <taxon>Polyangiaceae</taxon>
        <taxon>Sorangium</taxon>
    </lineage>
</organism>
<evidence type="ECO:0000313" key="2">
    <source>
        <dbReference type="Proteomes" id="UP000075420"/>
    </source>
</evidence>
<proteinExistence type="predicted"/>